<feature type="compositionally biased region" description="Basic residues" evidence="1">
    <location>
        <begin position="313"/>
        <end position="327"/>
    </location>
</feature>
<feature type="compositionally biased region" description="Polar residues" evidence="1">
    <location>
        <begin position="287"/>
        <end position="298"/>
    </location>
</feature>
<protein>
    <submittedName>
        <fullName evidence="2">Uncharacterized protein</fullName>
    </submittedName>
</protein>
<evidence type="ECO:0000313" key="3">
    <source>
        <dbReference type="Proteomes" id="UP001178507"/>
    </source>
</evidence>
<dbReference type="AlphaFoldDB" id="A0AA36JHY8"/>
<evidence type="ECO:0000256" key="1">
    <source>
        <dbReference type="SAM" id="MobiDB-lite"/>
    </source>
</evidence>
<accession>A0AA36JHY8</accession>
<gene>
    <name evidence="2" type="ORF">EVOR1521_LOCUS28035</name>
</gene>
<feature type="region of interest" description="Disordered" evidence="1">
    <location>
        <begin position="275"/>
        <end position="358"/>
    </location>
</feature>
<reference evidence="2" key="1">
    <citation type="submission" date="2023-08" db="EMBL/GenBank/DDBJ databases">
        <authorList>
            <person name="Chen Y."/>
            <person name="Shah S."/>
            <person name="Dougan E. K."/>
            <person name="Thang M."/>
            <person name="Chan C."/>
        </authorList>
    </citation>
    <scope>NUCLEOTIDE SEQUENCE</scope>
</reference>
<dbReference type="SUPFAM" id="SSF53474">
    <property type="entry name" value="alpha/beta-Hydrolases"/>
    <property type="match status" value="1"/>
</dbReference>
<dbReference type="EMBL" id="CAUJNA010003609">
    <property type="protein sequence ID" value="CAJ1405956.1"/>
    <property type="molecule type" value="Genomic_DNA"/>
</dbReference>
<dbReference type="Gene3D" id="3.40.50.1820">
    <property type="entry name" value="alpha/beta hydrolase"/>
    <property type="match status" value="1"/>
</dbReference>
<evidence type="ECO:0000313" key="2">
    <source>
        <dbReference type="EMBL" id="CAJ1405956.1"/>
    </source>
</evidence>
<proteinExistence type="predicted"/>
<keyword evidence="3" id="KW-1185">Reference proteome</keyword>
<dbReference type="Proteomes" id="UP001178507">
    <property type="component" value="Unassembled WGS sequence"/>
</dbReference>
<name>A0AA36JHY8_9DINO</name>
<dbReference type="InterPro" id="IPR029058">
    <property type="entry name" value="AB_hydrolase_fold"/>
</dbReference>
<comment type="caution">
    <text evidence="2">The sequence shown here is derived from an EMBL/GenBank/DDBJ whole genome shotgun (WGS) entry which is preliminary data.</text>
</comment>
<organism evidence="2 3">
    <name type="scientific">Effrenium voratum</name>
    <dbReference type="NCBI Taxonomy" id="2562239"/>
    <lineage>
        <taxon>Eukaryota</taxon>
        <taxon>Sar</taxon>
        <taxon>Alveolata</taxon>
        <taxon>Dinophyceae</taxon>
        <taxon>Suessiales</taxon>
        <taxon>Symbiodiniaceae</taxon>
        <taxon>Effrenium</taxon>
    </lineage>
</organism>
<sequence>MSQRQAVRLKCKNFTSCTRCTRCMRAFSSVTSCRVTMRGSLPEGRSWPDVPSAKKMATIVALGGGARGGRRGECLLSLLRLVRMAGVCLDPMDLTSSLGYMSWPQMVSRLLSITDSEPSNRLVLVGWSAGACCARHCTAHLEAMGVSVKGVVDLDCRVPLPRALSDSCDACGGEWSSCGRLQWRFLAQEAARMIRQLECHTTLTAAVSPACVCGRDPSRIFGSDAEVAPRAGLGAAGGATRRVLDGSHFDLGLGHAWDIAEVLAKLLEAPAPEHVRGTKAPRELNGFSRSNAAPSNGSRLEPQKLQGNGSLRPPKKPGRRRLRRKVNSLRCEDSHKKIPAGKQLWPGRSTLCGRPNPI</sequence>